<gene>
    <name evidence="7" type="primary">UTP5</name>
    <name evidence="7" type="ORF">GGI25_006172</name>
</gene>
<dbReference type="PANTHER" id="PTHR44267:SF1">
    <property type="entry name" value="WD REPEAT-CONTAINING PROTEIN 43"/>
    <property type="match status" value="1"/>
</dbReference>
<feature type="compositionally biased region" description="Polar residues" evidence="5">
    <location>
        <begin position="537"/>
        <end position="546"/>
    </location>
</feature>
<feature type="domain" description="Small-subunit processome Utp12" evidence="6">
    <location>
        <begin position="415"/>
        <end position="516"/>
    </location>
</feature>
<protein>
    <submittedName>
        <fullName evidence="7">Small subunit (SSU) processome component</fullName>
    </submittedName>
</protein>
<keyword evidence="4" id="KW-0853">WD repeat</keyword>
<dbReference type="EMBL" id="JANBTW010000153">
    <property type="protein sequence ID" value="KAJ2669372.1"/>
    <property type="molecule type" value="Genomic_DNA"/>
</dbReference>
<keyword evidence="2" id="KW-0539">Nucleus</keyword>
<accession>A0A9W8FXC9</accession>
<dbReference type="SUPFAM" id="SSF50978">
    <property type="entry name" value="WD40 repeat-like"/>
    <property type="match status" value="1"/>
</dbReference>
<dbReference type="OrthoDB" id="30195at2759"/>
<dbReference type="Proteomes" id="UP001151518">
    <property type="component" value="Unassembled WGS sequence"/>
</dbReference>
<evidence type="ECO:0000256" key="1">
    <source>
        <dbReference type="ARBA" id="ARBA00004123"/>
    </source>
</evidence>
<evidence type="ECO:0000256" key="5">
    <source>
        <dbReference type="SAM" id="MobiDB-lite"/>
    </source>
</evidence>
<comment type="caution">
    <text evidence="7">The sequence shown here is derived from an EMBL/GenBank/DDBJ whole genome shotgun (WGS) entry which is preliminary data.</text>
</comment>
<sequence>MAKKTVHRRKSQAHQSQTATRTTTTGHATERWISAFDPTDTNLAVVRSGTKLRILDIHTSAQRSEYSAEDKITALTWGHIVMGQPTVVALGLRSGKILLYSPTRDQVVRQLDTHSAVADLGFHNTELFSLDVDGTVVRWDLTTSDSVVLRTGVKDAQRLLVSGSRVVVASHRIEMWDFETMGKVHEWAGHTEPIDQLVWAPNETCLVSSATNDRHIHVWDTVGSVCRVLSVDSEILCIDVSPQGSVLAISDGAVHLWHRIAVAGDHSVGRRDSLGYPADGRLTIVSNTDTKLGVLQARFSRVAGDEGTLLVVRGSPIKPLFETLSVVDQNGQFSDLTVRRDHDPNLLIGRTDTEQQKKLNAQVHGYDESQATIISTTADPIGLADRIQRLSVGDPTRLSAGTLVRVLVQSLHTSDPEMLETVLMNSARPNIVRDTLLSLPTAYVLPFLQQLFVRFQETPQRAHQLLVWIRHTVSLHSAYLTSVPSLVPQLSGFYQALESRLESHQRLLRLSGRLELANMQIRARSHFEREMKKKRQTNSNNSNVGQSMKPLNVYHESDEEKEDEPLTPVWQAEESTDEEGSNEEMGDEGQWTDGESGEDEGSVDDGSDSEDESGSDESDSDDGMDVSDADEADKLML</sequence>
<dbReference type="InterPro" id="IPR001680">
    <property type="entry name" value="WD40_rpt"/>
</dbReference>
<feature type="compositionally biased region" description="Low complexity" evidence="5">
    <location>
        <begin position="13"/>
        <end position="27"/>
    </location>
</feature>
<evidence type="ECO:0000256" key="4">
    <source>
        <dbReference type="PROSITE-ProRule" id="PRU00221"/>
    </source>
</evidence>
<dbReference type="GO" id="GO:0005730">
    <property type="term" value="C:nucleolus"/>
    <property type="evidence" value="ECO:0007669"/>
    <property type="project" value="TreeGrafter"/>
</dbReference>
<feature type="compositionally biased region" description="Basic residues" evidence="5">
    <location>
        <begin position="1"/>
        <end position="12"/>
    </location>
</feature>
<evidence type="ECO:0000256" key="3">
    <source>
        <dbReference type="ARBA" id="ARBA00038335"/>
    </source>
</evidence>
<feature type="compositionally biased region" description="Acidic residues" evidence="5">
    <location>
        <begin position="595"/>
        <end position="631"/>
    </location>
</feature>
<name>A0A9W8FXC9_9FUNG</name>
<feature type="region of interest" description="Disordered" evidence="5">
    <location>
        <begin position="527"/>
        <end position="637"/>
    </location>
</feature>
<reference evidence="7" key="1">
    <citation type="submission" date="2022-07" db="EMBL/GenBank/DDBJ databases">
        <title>Phylogenomic reconstructions and comparative analyses of Kickxellomycotina fungi.</title>
        <authorList>
            <person name="Reynolds N.K."/>
            <person name="Stajich J.E."/>
            <person name="Barry K."/>
            <person name="Grigoriev I.V."/>
            <person name="Crous P."/>
            <person name="Smith M.E."/>
        </authorList>
    </citation>
    <scope>NUCLEOTIDE SEQUENCE</scope>
    <source>
        <strain evidence="7">NRRL 3115</strain>
    </source>
</reference>
<dbReference type="InterPro" id="IPR052414">
    <property type="entry name" value="U3_snoRNA-assoc_WDR"/>
</dbReference>
<dbReference type="PROSITE" id="PS50294">
    <property type="entry name" value="WD_REPEATS_REGION"/>
    <property type="match status" value="1"/>
</dbReference>
<evidence type="ECO:0000313" key="8">
    <source>
        <dbReference type="Proteomes" id="UP001151518"/>
    </source>
</evidence>
<evidence type="ECO:0000259" key="6">
    <source>
        <dbReference type="Pfam" id="PF04003"/>
    </source>
</evidence>
<dbReference type="Pfam" id="PF00400">
    <property type="entry name" value="WD40"/>
    <property type="match status" value="1"/>
</dbReference>
<evidence type="ECO:0000313" key="7">
    <source>
        <dbReference type="EMBL" id="KAJ2669372.1"/>
    </source>
</evidence>
<proteinExistence type="inferred from homology"/>
<comment type="subcellular location">
    <subcellularLocation>
        <location evidence="1">Nucleus</location>
    </subcellularLocation>
</comment>
<dbReference type="InterPro" id="IPR007148">
    <property type="entry name" value="SSU_processome_Utp12"/>
</dbReference>
<feature type="repeat" description="WD" evidence="4">
    <location>
        <begin position="187"/>
        <end position="220"/>
    </location>
</feature>
<comment type="similarity">
    <text evidence="3">Belongs to the UTP5 family.</text>
</comment>
<feature type="compositionally biased region" description="Acidic residues" evidence="5">
    <location>
        <begin position="574"/>
        <end position="587"/>
    </location>
</feature>
<dbReference type="PROSITE" id="PS50082">
    <property type="entry name" value="WD_REPEATS_2"/>
    <property type="match status" value="1"/>
</dbReference>
<dbReference type="Pfam" id="PF04003">
    <property type="entry name" value="Utp12"/>
    <property type="match status" value="1"/>
</dbReference>
<organism evidence="7 8">
    <name type="scientific">Coemansia spiralis</name>
    <dbReference type="NCBI Taxonomy" id="417178"/>
    <lineage>
        <taxon>Eukaryota</taxon>
        <taxon>Fungi</taxon>
        <taxon>Fungi incertae sedis</taxon>
        <taxon>Zoopagomycota</taxon>
        <taxon>Kickxellomycotina</taxon>
        <taxon>Kickxellomycetes</taxon>
        <taxon>Kickxellales</taxon>
        <taxon>Kickxellaceae</taxon>
        <taxon>Coemansia</taxon>
    </lineage>
</organism>
<dbReference type="Gene3D" id="2.130.10.10">
    <property type="entry name" value="YVTN repeat-like/Quinoprotein amine dehydrogenase"/>
    <property type="match status" value="2"/>
</dbReference>
<dbReference type="AlphaFoldDB" id="A0A9W8FXC9"/>
<dbReference type="InterPro" id="IPR015943">
    <property type="entry name" value="WD40/YVTN_repeat-like_dom_sf"/>
</dbReference>
<evidence type="ECO:0000256" key="2">
    <source>
        <dbReference type="ARBA" id="ARBA00023242"/>
    </source>
</evidence>
<dbReference type="SMART" id="SM00320">
    <property type="entry name" value="WD40"/>
    <property type="match status" value="3"/>
</dbReference>
<feature type="region of interest" description="Disordered" evidence="5">
    <location>
        <begin position="1"/>
        <end position="30"/>
    </location>
</feature>
<dbReference type="PANTHER" id="PTHR44267">
    <property type="entry name" value="WD REPEAT-CONTAINING PROTEIN 43"/>
    <property type="match status" value="1"/>
</dbReference>
<dbReference type="InterPro" id="IPR036322">
    <property type="entry name" value="WD40_repeat_dom_sf"/>
</dbReference>
<dbReference type="GO" id="GO:0000462">
    <property type="term" value="P:maturation of SSU-rRNA from tricistronic rRNA transcript (SSU-rRNA, 5.8S rRNA, LSU-rRNA)"/>
    <property type="evidence" value="ECO:0007669"/>
    <property type="project" value="TreeGrafter"/>
</dbReference>